<name>A0A7R9G300_TIMSH</name>
<protein>
    <submittedName>
        <fullName evidence="2">Uncharacterized protein</fullName>
    </submittedName>
</protein>
<evidence type="ECO:0000256" key="1">
    <source>
        <dbReference type="SAM" id="MobiDB-lite"/>
    </source>
</evidence>
<reference evidence="2" key="1">
    <citation type="submission" date="2020-11" db="EMBL/GenBank/DDBJ databases">
        <authorList>
            <person name="Tran Van P."/>
        </authorList>
    </citation>
    <scope>NUCLEOTIDE SEQUENCE</scope>
</reference>
<organism evidence="2">
    <name type="scientific">Timema shepardi</name>
    <name type="common">Walking stick</name>
    <dbReference type="NCBI Taxonomy" id="629360"/>
    <lineage>
        <taxon>Eukaryota</taxon>
        <taxon>Metazoa</taxon>
        <taxon>Ecdysozoa</taxon>
        <taxon>Arthropoda</taxon>
        <taxon>Hexapoda</taxon>
        <taxon>Insecta</taxon>
        <taxon>Pterygota</taxon>
        <taxon>Neoptera</taxon>
        <taxon>Polyneoptera</taxon>
        <taxon>Phasmatodea</taxon>
        <taxon>Timematodea</taxon>
        <taxon>Timematoidea</taxon>
        <taxon>Timematidae</taxon>
        <taxon>Timema</taxon>
    </lineage>
</organism>
<feature type="compositionally biased region" description="Polar residues" evidence="1">
    <location>
        <begin position="60"/>
        <end position="71"/>
    </location>
</feature>
<feature type="compositionally biased region" description="Low complexity" evidence="1">
    <location>
        <begin position="24"/>
        <end position="38"/>
    </location>
</feature>
<dbReference type="EMBL" id="OC003911">
    <property type="protein sequence ID" value="CAD7263864.1"/>
    <property type="molecule type" value="Genomic_DNA"/>
</dbReference>
<accession>A0A7R9G300</accession>
<feature type="compositionally biased region" description="Low complexity" evidence="1">
    <location>
        <begin position="50"/>
        <end position="59"/>
    </location>
</feature>
<proteinExistence type="predicted"/>
<feature type="region of interest" description="Disordered" evidence="1">
    <location>
        <begin position="94"/>
        <end position="113"/>
    </location>
</feature>
<feature type="region of interest" description="Disordered" evidence="1">
    <location>
        <begin position="17"/>
        <end position="88"/>
    </location>
</feature>
<gene>
    <name evidence="2" type="ORF">TSIB3V08_LOCUS7931</name>
</gene>
<sequence>MGTYFCHVDQMRPVGEELGRQHMNTNSSQTPSSNPRPSMRSIAVEPSEPPLLSAPSTSARSQFESPTQERTSPPHERISPRSKPLDLPQEMRQPINEESASRGTPVRLTSTRSGRAYRKYTRISMEGAWQTSLEKTTLESNLDLPIISSLVYCKSSALDHVATEVDCWQDTRPSKQWRHQLSLLKYISFKRRVLVVGPCGCAPCSLCLPPCLAGRQRPSPLTGGLEGLRGCGGEDGDTSGGVWILFILEMEDSRPSAVTTPINTCSAVASVSSWFATDEFREFPVRECGPASPVFVWRVPE</sequence>
<dbReference type="AlphaFoldDB" id="A0A7R9G300"/>
<feature type="compositionally biased region" description="Polar residues" evidence="1">
    <location>
        <begin position="96"/>
        <end position="113"/>
    </location>
</feature>
<evidence type="ECO:0000313" key="2">
    <source>
        <dbReference type="EMBL" id="CAD7263864.1"/>
    </source>
</evidence>